<evidence type="ECO:0000313" key="1">
    <source>
        <dbReference type="EMBL" id="KAK8993259.1"/>
    </source>
</evidence>
<organism evidence="1 2">
    <name type="scientific">Hibiscus sabdariffa</name>
    <name type="common">roselle</name>
    <dbReference type="NCBI Taxonomy" id="183260"/>
    <lineage>
        <taxon>Eukaryota</taxon>
        <taxon>Viridiplantae</taxon>
        <taxon>Streptophyta</taxon>
        <taxon>Embryophyta</taxon>
        <taxon>Tracheophyta</taxon>
        <taxon>Spermatophyta</taxon>
        <taxon>Magnoliopsida</taxon>
        <taxon>eudicotyledons</taxon>
        <taxon>Gunneridae</taxon>
        <taxon>Pentapetalae</taxon>
        <taxon>rosids</taxon>
        <taxon>malvids</taxon>
        <taxon>Malvales</taxon>
        <taxon>Malvaceae</taxon>
        <taxon>Malvoideae</taxon>
        <taxon>Hibiscus</taxon>
    </lineage>
</organism>
<keyword evidence="2" id="KW-1185">Reference proteome</keyword>
<gene>
    <name evidence="1" type="ORF">V6N11_033361</name>
</gene>
<dbReference type="Pfam" id="PF14223">
    <property type="entry name" value="Retrotran_gag_2"/>
    <property type="match status" value="1"/>
</dbReference>
<proteinExistence type="predicted"/>
<dbReference type="Proteomes" id="UP001396334">
    <property type="component" value="Unassembled WGS sequence"/>
</dbReference>
<protein>
    <submittedName>
        <fullName evidence="1">Uncharacterized protein</fullName>
    </submittedName>
</protein>
<reference evidence="1 2" key="1">
    <citation type="journal article" date="2024" name="G3 (Bethesda)">
        <title>Genome assembly of Hibiscus sabdariffa L. provides insights into metabolisms of medicinal natural products.</title>
        <authorList>
            <person name="Kim T."/>
        </authorList>
    </citation>
    <scope>NUCLEOTIDE SEQUENCE [LARGE SCALE GENOMIC DNA]</scope>
    <source>
        <strain evidence="1">TK-2024</strain>
        <tissue evidence="1">Old leaves</tissue>
    </source>
</reference>
<name>A0ABR2PY84_9ROSI</name>
<comment type="caution">
    <text evidence="1">The sequence shown here is derived from an EMBL/GenBank/DDBJ whole genome shotgun (WGS) entry which is preliminary data.</text>
</comment>
<sequence length="172" mass="19901">MEIAQTWWTATQGWRLHLCLVGQVSYMWSLLGTNSPRASKDKFEKHIDDMLDVECLVLATITLELQKQQEYVVSYEMIQNLKEIFEGKARHERYETSKDLFQCKMSEGTPVGAHVIKMMGYIQTLEKLSFALNNELVTDVILQSLSNSFKQFILNFNMNDIDKTLPQLLGML</sequence>
<accession>A0ABR2PY84</accession>
<dbReference type="EMBL" id="JBBPBN010000049">
    <property type="protein sequence ID" value="KAK8993259.1"/>
    <property type="molecule type" value="Genomic_DNA"/>
</dbReference>
<evidence type="ECO:0000313" key="2">
    <source>
        <dbReference type="Proteomes" id="UP001396334"/>
    </source>
</evidence>